<sequence>SDPIEKRFGWYRQLSGGNYYISVRQILEAEKKIRVLSLVKFSNMTISNITELMDDDAEGDILSLTGRLWSWRLSQPLERVVPCSSLPDTFLIHSRKKFSANRAKHL</sequence>
<proteinExistence type="predicted"/>
<name>A0A7T8KD71_CALRO</name>
<dbReference type="AlphaFoldDB" id="A0A7T8KD71"/>
<accession>A0A7T8KD71</accession>
<evidence type="ECO:0000313" key="2">
    <source>
        <dbReference type="Proteomes" id="UP000595437"/>
    </source>
</evidence>
<reference evidence="2" key="1">
    <citation type="submission" date="2021-01" db="EMBL/GenBank/DDBJ databases">
        <title>Caligus Genome Assembly.</title>
        <authorList>
            <person name="Gallardo-Escarate C."/>
        </authorList>
    </citation>
    <scope>NUCLEOTIDE SEQUENCE [LARGE SCALE GENOMIC DNA]</scope>
</reference>
<evidence type="ECO:0000313" key="1">
    <source>
        <dbReference type="EMBL" id="QQP53745.1"/>
    </source>
</evidence>
<dbReference type="EMBL" id="CP045893">
    <property type="protein sequence ID" value="QQP53745.1"/>
    <property type="molecule type" value="Genomic_DNA"/>
</dbReference>
<keyword evidence="2" id="KW-1185">Reference proteome</keyword>
<feature type="non-terminal residue" evidence="1">
    <location>
        <position position="1"/>
    </location>
</feature>
<gene>
    <name evidence="1" type="ORF">FKW44_006332</name>
</gene>
<dbReference type="OrthoDB" id="6774179at2759"/>
<protein>
    <submittedName>
        <fullName evidence="1">LOC101234561</fullName>
    </submittedName>
</protein>
<dbReference type="Proteomes" id="UP000595437">
    <property type="component" value="Chromosome 4"/>
</dbReference>
<organism evidence="1 2">
    <name type="scientific">Caligus rogercresseyi</name>
    <name type="common">Sea louse</name>
    <dbReference type="NCBI Taxonomy" id="217165"/>
    <lineage>
        <taxon>Eukaryota</taxon>
        <taxon>Metazoa</taxon>
        <taxon>Ecdysozoa</taxon>
        <taxon>Arthropoda</taxon>
        <taxon>Crustacea</taxon>
        <taxon>Multicrustacea</taxon>
        <taxon>Hexanauplia</taxon>
        <taxon>Copepoda</taxon>
        <taxon>Siphonostomatoida</taxon>
        <taxon>Caligidae</taxon>
        <taxon>Caligus</taxon>
    </lineage>
</organism>